<gene>
    <name evidence="1" type="ORF">B0H17DRAFT_1144405</name>
</gene>
<keyword evidence="2" id="KW-1185">Reference proteome</keyword>
<proteinExistence type="predicted"/>
<sequence length="350" mass="37531">MTKLPHELHLEPLCFECISLRPSSTVPTISLGMMSEHSAKFVAFGGVATICISSTTDSAASSHGTRVRDSRRGIRIFDVQALRGSNTSAQTRPMQSADPAPVSVVSKFKSRSPSGTLCQDLAAGDLAKARVGQNARGDVLAGIRAKDQLWMNFKNQYGVPHAAQRNPGSKLRAPERESRALGACTDAVATKEMGVPIQCEGANRSTKAGREPWTRRQAALGCNAPQTAKRDLGGVGPASGGRRKMEGHCAAACAAVVREPGPVRGVRQLDGSPKLRYQLLPGATERYSATAQNGQHQGLLMRGLRGAWAYVPTRSSIWSRDAVPIIGWSYFRSVENIIEKALQATLITYP</sequence>
<reference evidence="1" key="1">
    <citation type="submission" date="2023-03" db="EMBL/GenBank/DDBJ databases">
        <title>Massive genome expansion in bonnet fungi (Mycena s.s.) driven by repeated elements and novel gene families across ecological guilds.</title>
        <authorList>
            <consortium name="Lawrence Berkeley National Laboratory"/>
            <person name="Harder C.B."/>
            <person name="Miyauchi S."/>
            <person name="Viragh M."/>
            <person name="Kuo A."/>
            <person name="Thoen E."/>
            <person name="Andreopoulos B."/>
            <person name="Lu D."/>
            <person name="Skrede I."/>
            <person name="Drula E."/>
            <person name="Henrissat B."/>
            <person name="Morin E."/>
            <person name="Kohler A."/>
            <person name="Barry K."/>
            <person name="LaButti K."/>
            <person name="Morin E."/>
            <person name="Salamov A."/>
            <person name="Lipzen A."/>
            <person name="Mereny Z."/>
            <person name="Hegedus B."/>
            <person name="Baldrian P."/>
            <person name="Stursova M."/>
            <person name="Weitz H."/>
            <person name="Taylor A."/>
            <person name="Grigoriev I.V."/>
            <person name="Nagy L.G."/>
            <person name="Martin F."/>
            <person name="Kauserud H."/>
        </authorList>
    </citation>
    <scope>NUCLEOTIDE SEQUENCE</scope>
    <source>
        <strain evidence="1">CBHHK067</strain>
    </source>
</reference>
<evidence type="ECO:0000313" key="2">
    <source>
        <dbReference type="Proteomes" id="UP001221757"/>
    </source>
</evidence>
<dbReference type="Proteomes" id="UP001221757">
    <property type="component" value="Unassembled WGS sequence"/>
</dbReference>
<name>A0AAD7CTA2_MYCRO</name>
<dbReference type="EMBL" id="JARKIE010000243">
    <property type="protein sequence ID" value="KAJ7662320.1"/>
    <property type="molecule type" value="Genomic_DNA"/>
</dbReference>
<protein>
    <submittedName>
        <fullName evidence="1">Uncharacterized protein</fullName>
    </submittedName>
</protein>
<accession>A0AAD7CTA2</accession>
<organism evidence="1 2">
    <name type="scientific">Mycena rosella</name>
    <name type="common">Pink bonnet</name>
    <name type="synonym">Agaricus rosellus</name>
    <dbReference type="NCBI Taxonomy" id="1033263"/>
    <lineage>
        <taxon>Eukaryota</taxon>
        <taxon>Fungi</taxon>
        <taxon>Dikarya</taxon>
        <taxon>Basidiomycota</taxon>
        <taxon>Agaricomycotina</taxon>
        <taxon>Agaricomycetes</taxon>
        <taxon>Agaricomycetidae</taxon>
        <taxon>Agaricales</taxon>
        <taxon>Marasmiineae</taxon>
        <taxon>Mycenaceae</taxon>
        <taxon>Mycena</taxon>
    </lineage>
</organism>
<dbReference type="AlphaFoldDB" id="A0AAD7CTA2"/>
<evidence type="ECO:0000313" key="1">
    <source>
        <dbReference type="EMBL" id="KAJ7662320.1"/>
    </source>
</evidence>
<comment type="caution">
    <text evidence="1">The sequence shown here is derived from an EMBL/GenBank/DDBJ whole genome shotgun (WGS) entry which is preliminary data.</text>
</comment>